<proteinExistence type="predicted"/>
<dbReference type="Gene3D" id="3.40.630.30">
    <property type="match status" value="1"/>
</dbReference>
<dbReference type="InterPro" id="IPR000182">
    <property type="entry name" value="GNAT_dom"/>
</dbReference>
<evidence type="ECO:0000256" key="2">
    <source>
        <dbReference type="ARBA" id="ARBA00023315"/>
    </source>
</evidence>
<sequence length="161" mass="16449">MIVRDERPDEAAAIHALLRDAFDGPDEADLVNRLRDAGDATFSLVAEEDGEIVGHVLLSPIAAAFPALALAPLAVGPDYRAHGIGGALVRAAIGRAEAMGWRAVFVLGDPGYYGRFGFSVATAAGFASPYAGPHFMALALGGALPATAGTLRHAPAFAALG</sequence>
<dbReference type="InterPro" id="IPR050832">
    <property type="entry name" value="Bact_Acetyltransf"/>
</dbReference>
<dbReference type="Proteomes" id="UP001597299">
    <property type="component" value="Unassembled WGS sequence"/>
</dbReference>
<feature type="domain" description="N-acetyltransferase" evidence="3">
    <location>
        <begin position="1"/>
        <end position="141"/>
    </location>
</feature>
<accession>A0ABW4YXZ4</accession>
<evidence type="ECO:0000256" key="1">
    <source>
        <dbReference type="ARBA" id="ARBA00022679"/>
    </source>
</evidence>
<keyword evidence="5" id="KW-1185">Reference proteome</keyword>
<dbReference type="PANTHER" id="PTHR43877">
    <property type="entry name" value="AMINOALKYLPHOSPHONATE N-ACETYLTRANSFERASE-RELATED-RELATED"/>
    <property type="match status" value="1"/>
</dbReference>
<dbReference type="CDD" id="cd04301">
    <property type="entry name" value="NAT_SF"/>
    <property type="match status" value="1"/>
</dbReference>
<dbReference type="PROSITE" id="PS51186">
    <property type="entry name" value="GNAT"/>
    <property type="match status" value="1"/>
</dbReference>
<evidence type="ECO:0000259" key="3">
    <source>
        <dbReference type="PROSITE" id="PS51186"/>
    </source>
</evidence>
<dbReference type="SUPFAM" id="SSF55729">
    <property type="entry name" value="Acyl-CoA N-acyltransferases (Nat)"/>
    <property type="match status" value="1"/>
</dbReference>
<dbReference type="InterPro" id="IPR016181">
    <property type="entry name" value="Acyl_CoA_acyltransferase"/>
</dbReference>
<keyword evidence="2 4" id="KW-0012">Acyltransferase</keyword>
<comment type="caution">
    <text evidence="4">The sequence shown here is derived from an EMBL/GenBank/DDBJ whole genome shotgun (WGS) entry which is preliminary data.</text>
</comment>
<evidence type="ECO:0000313" key="4">
    <source>
        <dbReference type="EMBL" id="MFD2141069.1"/>
    </source>
</evidence>
<organism evidence="4 5">
    <name type="scientific">Ancylobacter oerskovii</name>
    <dbReference type="NCBI Taxonomy" id="459519"/>
    <lineage>
        <taxon>Bacteria</taxon>
        <taxon>Pseudomonadati</taxon>
        <taxon>Pseudomonadota</taxon>
        <taxon>Alphaproteobacteria</taxon>
        <taxon>Hyphomicrobiales</taxon>
        <taxon>Xanthobacteraceae</taxon>
        <taxon>Ancylobacter</taxon>
    </lineage>
</organism>
<dbReference type="Pfam" id="PF00583">
    <property type="entry name" value="Acetyltransf_1"/>
    <property type="match status" value="1"/>
</dbReference>
<gene>
    <name evidence="4" type="ORF">ACFSNC_11700</name>
</gene>
<dbReference type="PANTHER" id="PTHR43877:SF1">
    <property type="entry name" value="ACETYLTRANSFERASE"/>
    <property type="match status" value="1"/>
</dbReference>
<name>A0ABW4YXZ4_9HYPH</name>
<keyword evidence="1 4" id="KW-0808">Transferase</keyword>
<dbReference type="EC" id="2.3.-.-" evidence="4"/>
<dbReference type="RefSeq" id="WP_213350400.1">
    <property type="nucleotide sequence ID" value="NZ_JAHBGB010000002.1"/>
</dbReference>
<evidence type="ECO:0000313" key="5">
    <source>
        <dbReference type="Proteomes" id="UP001597299"/>
    </source>
</evidence>
<protein>
    <submittedName>
        <fullName evidence="4">GNAT family N-acetyltransferase</fullName>
        <ecNumber evidence="4">2.3.-.-</ecNumber>
    </submittedName>
</protein>
<reference evidence="5" key="1">
    <citation type="journal article" date="2019" name="Int. J. Syst. Evol. Microbiol.">
        <title>The Global Catalogue of Microorganisms (GCM) 10K type strain sequencing project: providing services to taxonomists for standard genome sequencing and annotation.</title>
        <authorList>
            <consortium name="The Broad Institute Genomics Platform"/>
            <consortium name="The Broad Institute Genome Sequencing Center for Infectious Disease"/>
            <person name="Wu L."/>
            <person name="Ma J."/>
        </authorList>
    </citation>
    <scope>NUCLEOTIDE SEQUENCE [LARGE SCALE GENOMIC DNA]</scope>
    <source>
        <strain evidence="5">CCM 7435</strain>
    </source>
</reference>
<dbReference type="EMBL" id="JBHUHD010000001">
    <property type="protein sequence ID" value="MFD2141069.1"/>
    <property type="molecule type" value="Genomic_DNA"/>
</dbReference>
<dbReference type="GO" id="GO:0016746">
    <property type="term" value="F:acyltransferase activity"/>
    <property type="evidence" value="ECO:0007669"/>
    <property type="project" value="UniProtKB-KW"/>
</dbReference>